<dbReference type="InterPro" id="IPR003718">
    <property type="entry name" value="OsmC/Ohr_fam"/>
</dbReference>
<feature type="compositionally biased region" description="Pro residues" evidence="1">
    <location>
        <begin position="1"/>
        <end position="12"/>
    </location>
</feature>
<comment type="caution">
    <text evidence="3">The sequence shown here is derived from an EMBL/GenBank/DDBJ whole genome shotgun (WGS) entry which is preliminary data.</text>
</comment>
<feature type="compositionally biased region" description="Low complexity" evidence="1">
    <location>
        <begin position="13"/>
        <end position="26"/>
    </location>
</feature>
<keyword evidence="2" id="KW-0560">Oxidoreductase</keyword>
<dbReference type="InterPro" id="IPR036102">
    <property type="entry name" value="OsmC/Ohrsf"/>
</dbReference>
<dbReference type="AlphaFoldDB" id="A0A4R3ZZN7"/>
<proteinExistence type="predicted"/>
<dbReference type="Gene3D" id="3.30.300.20">
    <property type="match status" value="1"/>
</dbReference>
<dbReference type="Proteomes" id="UP001560293">
    <property type="component" value="Unassembled WGS sequence"/>
</dbReference>
<keyword evidence="5" id="KW-1185">Reference proteome</keyword>
<reference evidence="5" key="2">
    <citation type="submission" date="2024-07" db="EMBL/GenBank/DDBJ databases">
        <title>Pseudomonas strain that inhibits Aeromonas fish pathogens.</title>
        <authorList>
            <person name="Wildschutte H."/>
        </authorList>
    </citation>
    <scope>NUCLEOTIDE SEQUENCE [LARGE SCALE GENOMIC DNA]</scope>
    <source>
        <strain evidence="5">n60</strain>
    </source>
</reference>
<evidence type="ECO:0000256" key="1">
    <source>
        <dbReference type="SAM" id="MobiDB-lite"/>
    </source>
</evidence>
<gene>
    <name evidence="2" type="ORF">AB6N35_15365</name>
    <name evidence="3" type="ORF">EDD19_102208</name>
</gene>
<dbReference type="SUPFAM" id="SSF82784">
    <property type="entry name" value="OsmC-like"/>
    <property type="match status" value="1"/>
</dbReference>
<dbReference type="EMBL" id="JBFTEZ010000002">
    <property type="protein sequence ID" value="MEX6465698.1"/>
    <property type="molecule type" value="Genomic_DNA"/>
</dbReference>
<evidence type="ECO:0000313" key="2">
    <source>
        <dbReference type="EMBL" id="MEX6465698.1"/>
    </source>
</evidence>
<dbReference type="GeneID" id="89530784"/>
<feature type="region of interest" description="Disordered" evidence="1">
    <location>
        <begin position="1"/>
        <end position="29"/>
    </location>
</feature>
<keyword evidence="2" id="KW-0575">Peroxidase</keyword>
<organism evidence="3 4">
    <name type="scientific">Dietzia cinnamea</name>
    <dbReference type="NCBI Taxonomy" id="321318"/>
    <lineage>
        <taxon>Bacteria</taxon>
        <taxon>Bacillati</taxon>
        <taxon>Actinomycetota</taxon>
        <taxon>Actinomycetes</taxon>
        <taxon>Mycobacteriales</taxon>
        <taxon>Dietziaceae</taxon>
        <taxon>Dietzia</taxon>
    </lineage>
</organism>
<evidence type="ECO:0000313" key="3">
    <source>
        <dbReference type="EMBL" id="TCW26309.1"/>
    </source>
</evidence>
<protein>
    <submittedName>
        <fullName evidence="2">OsmC family protein</fullName>
        <ecNumber evidence="2">1.11.1.-</ecNumber>
    </submittedName>
    <submittedName>
        <fullName evidence="3">Putative OsmC-like protein</fullName>
    </submittedName>
</protein>
<dbReference type="Proteomes" id="UP000295805">
    <property type="component" value="Unassembled WGS sequence"/>
</dbReference>
<sequence>MTQTPQPAPQDPAPAAGDAPAPGTGPELRVDRIGTRRYVGTSSRGARVEIGSADVEGVFTPGELLKIALGACTAMASDFTVSRRLGDDYAATVRVSGDADRENERYPRLEETYELDLSGLDPAMVDRVLDMIRRSVDATCTVGRTITAGTEVALHFETGRDPE</sequence>
<accession>A0A4R3ZZN7</accession>
<reference evidence="2" key="3">
    <citation type="submission" date="2024-07" db="EMBL/GenBank/DDBJ databases">
        <authorList>
            <person name="Wildschutte H."/>
        </authorList>
    </citation>
    <scope>NUCLEOTIDE SEQUENCE</scope>
    <source>
        <strain evidence="2">N60</strain>
    </source>
</reference>
<name>A0A4R3ZZN7_9ACTN</name>
<dbReference type="RefSeq" id="WP_174521507.1">
    <property type="nucleotide sequence ID" value="NZ_CP143053.1"/>
</dbReference>
<evidence type="ECO:0000313" key="4">
    <source>
        <dbReference type="Proteomes" id="UP000295805"/>
    </source>
</evidence>
<dbReference type="Pfam" id="PF02566">
    <property type="entry name" value="OsmC"/>
    <property type="match status" value="1"/>
</dbReference>
<dbReference type="EC" id="1.11.1.-" evidence="2"/>
<reference evidence="3 4" key="1">
    <citation type="submission" date="2019-03" db="EMBL/GenBank/DDBJ databases">
        <title>Root nodule microbial communities of legume samples collected from USA, Mexico and Botswana.</title>
        <authorList>
            <person name="Hirsch A."/>
        </authorList>
    </citation>
    <scope>NUCLEOTIDE SEQUENCE [LARGE SCALE GENOMIC DNA]</scope>
    <source>
        <strain evidence="3 4">55</strain>
    </source>
</reference>
<dbReference type="GO" id="GO:0004601">
    <property type="term" value="F:peroxidase activity"/>
    <property type="evidence" value="ECO:0007669"/>
    <property type="project" value="UniProtKB-KW"/>
</dbReference>
<dbReference type="InterPro" id="IPR015946">
    <property type="entry name" value="KH_dom-like_a/b"/>
</dbReference>
<dbReference type="EMBL" id="SMCX01000002">
    <property type="protein sequence ID" value="TCW26309.1"/>
    <property type="molecule type" value="Genomic_DNA"/>
</dbReference>
<evidence type="ECO:0000313" key="5">
    <source>
        <dbReference type="Proteomes" id="UP001560293"/>
    </source>
</evidence>